<protein>
    <recommendedName>
        <fullName evidence="1">Isopenicillin N synthase-like Fe(2+) 2OG dioxygenase domain-containing protein</fullName>
    </recommendedName>
</protein>
<reference evidence="3" key="1">
    <citation type="journal article" date="2017" name="Plant J.">
        <title>The pomegranate (Punica granatum L.) genome and the genomics of punicalagin biosynthesis.</title>
        <authorList>
            <person name="Qin G."/>
            <person name="Xu C."/>
            <person name="Ming R."/>
            <person name="Tang H."/>
            <person name="Guyot R."/>
            <person name="Kramer E.M."/>
            <person name="Hu Y."/>
            <person name="Yi X."/>
            <person name="Qi Y."/>
            <person name="Xu X."/>
            <person name="Gao Z."/>
            <person name="Pan H."/>
            <person name="Jian J."/>
            <person name="Tian Y."/>
            <person name="Yue Z."/>
            <person name="Xu Y."/>
        </authorList>
    </citation>
    <scope>NUCLEOTIDE SEQUENCE [LARGE SCALE GENOMIC DNA]</scope>
    <source>
        <strain evidence="3">cv. Dabenzi</strain>
    </source>
</reference>
<proteinExistence type="predicted"/>
<dbReference type="InterPro" id="IPR027443">
    <property type="entry name" value="IPNS-like_sf"/>
</dbReference>
<dbReference type="EMBL" id="MTKT01005554">
    <property type="protein sequence ID" value="OWM66517.1"/>
    <property type="molecule type" value="Genomic_DNA"/>
</dbReference>
<dbReference type="InterPro" id="IPR050231">
    <property type="entry name" value="Iron_ascorbate_oxido_reductase"/>
</dbReference>
<dbReference type="PANTHER" id="PTHR47990">
    <property type="entry name" value="2-OXOGLUTARATE (2OG) AND FE(II)-DEPENDENT OXYGENASE SUPERFAMILY PROTEIN-RELATED"/>
    <property type="match status" value="1"/>
</dbReference>
<evidence type="ECO:0000313" key="2">
    <source>
        <dbReference type="EMBL" id="OWM66517.1"/>
    </source>
</evidence>
<dbReference type="Proteomes" id="UP000197138">
    <property type="component" value="Unassembled WGS sequence"/>
</dbReference>
<feature type="domain" description="Isopenicillin N synthase-like Fe(2+) 2OG dioxygenase" evidence="1">
    <location>
        <begin position="91"/>
        <end position="152"/>
    </location>
</feature>
<gene>
    <name evidence="2" type="ORF">CDL15_Pgr013734</name>
</gene>
<sequence>MSEMKRVVRSLLDLPIETKHRNKEVSSGSGYIAPGKLGSIYESLCISDLTSPEAVCAICSVLDASPEHRKLIEMYVQAVWALAINIADKDNDVVGGLEVVDEKSGSFVAVQPCPGTFFVNVGDFTVAWSNGRFSSVKHRVQCIEGGVRVSIGMLMFTPWDVAVESPEELIDSENP</sequence>
<name>A0A218W114_PUNGR</name>
<accession>A0A218W114</accession>
<evidence type="ECO:0000259" key="1">
    <source>
        <dbReference type="Pfam" id="PF03171"/>
    </source>
</evidence>
<dbReference type="Gene3D" id="2.60.120.330">
    <property type="entry name" value="B-lactam Antibiotic, Isopenicillin N Synthase, Chain"/>
    <property type="match status" value="1"/>
</dbReference>
<dbReference type="Pfam" id="PF03171">
    <property type="entry name" value="2OG-FeII_Oxy"/>
    <property type="match status" value="1"/>
</dbReference>
<organism evidence="2 3">
    <name type="scientific">Punica granatum</name>
    <name type="common">Pomegranate</name>
    <dbReference type="NCBI Taxonomy" id="22663"/>
    <lineage>
        <taxon>Eukaryota</taxon>
        <taxon>Viridiplantae</taxon>
        <taxon>Streptophyta</taxon>
        <taxon>Embryophyta</taxon>
        <taxon>Tracheophyta</taxon>
        <taxon>Spermatophyta</taxon>
        <taxon>Magnoliopsida</taxon>
        <taxon>eudicotyledons</taxon>
        <taxon>Gunneridae</taxon>
        <taxon>Pentapetalae</taxon>
        <taxon>rosids</taxon>
        <taxon>malvids</taxon>
        <taxon>Myrtales</taxon>
        <taxon>Lythraceae</taxon>
        <taxon>Punica</taxon>
    </lineage>
</organism>
<dbReference type="InterPro" id="IPR044861">
    <property type="entry name" value="IPNS-like_FE2OG_OXY"/>
</dbReference>
<evidence type="ECO:0000313" key="3">
    <source>
        <dbReference type="Proteomes" id="UP000197138"/>
    </source>
</evidence>
<comment type="caution">
    <text evidence="2">The sequence shown here is derived from an EMBL/GenBank/DDBJ whole genome shotgun (WGS) entry which is preliminary data.</text>
</comment>
<dbReference type="SUPFAM" id="SSF51197">
    <property type="entry name" value="Clavaminate synthase-like"/>
    <property type="match status" value="1"/>
</dbReference>
<dbReference type="AlphaFoldDB" id="A0A218W114"/>